<dbReference type="PANTHER" id="PTHR22835">
    <property type="entry name" value="ZINC FINGER FYVE DOMAIN CONTAINING PROTEIN"/>
    <property type="match status" value="1"/>
</dbReference>
<evidence type="ECO:0008006" key="6">
    <source>
        <dbReference type="Google" id="ProtNLM"/>
    </source>
</evidence>
<dbReference type="InterPro" id="IPR001087">
    <property type="entry name" value="GDSL"/>
</dbReference>
<proteinExistence type="inferred from homology"/>
<sequence length="354" mass="39642">MKLRRVSVNWVLVILLAVGRGGEGDIVAAAEVLSSPPCQFPAIYNFGDSNSDTGGISAAFYPAGSPSGETYFGRPSGRGSDGRLMIDFISEHLGLPYLSAYLDTMRTNYRHRANFATGGSTVRRPTESWFLNGVSPFSLKIQTAQFDQFKVRSTYYFKQYGNKKDDDDDEMKLRDSRLPRPEDFSKALYVFDIGQNDLAAGFRNLGYEHLERLNETIPDVVEQLAAAGRHLYGQGGRAFWIHNTGPIGCLPITHRWVVDPVDGYLDEVGCVKDQNRMASEFNRQPEDKVRLLRDELAGAALTYVDVYLAKYELISGAKEQGMLIVKTDPLFSNTKRKKKRESGEGCYFRSTFCT</sequence>
<evidence type="ECO:0000256" key="2">
    <source>
        <dbReference type="ARBA" id="ARBA00023180"/>
    </source>
</evidence>
<dbReference type="AlphaFoldDB" id="A0AAN7K0N0"/>
<evidence type="ECO:0000256" key="1">
    <source>
        <dbReference type="ARBA" id="ARBA00008668"/>
    </source>
</evidence>
<feature type="signal peptide" evidence="3">
    <location>
        <begin position="1"/>
        <end position="24"/>
    </location>
</feature>
<dbReference type="Pfam" id="PF00657">
    <property type="entry name" value="Lipase_GDSL"/>
    <property type="match status" value="1"/>
</dbReference>
<dbReference type="Proteomes" id="UP001345219">
    <property type="component" value="Chromosome 6"/>
</dbReference>
<comment type="caution">
    <text evidence="4">The sequence shown here is derived from an EMBL/GenBank/DDBJ whole genome shotgun (WGS) entry which is preliminary data.</text>
</comment>
<dbReference type="EMBL" id="JAXIOK010000013">
    <property type="protein sequence ID" value="KAK4757089.1"/>
    <property type="molecule type" value="Genomic_DNA"/>
</dbReference>
<reference evidence="4 5" key="1">
    <citation type="journal article" date="2023" name="Hortic Res">
        <title>Pangenome of water caltrop reveals structural variations and asymmetric subgenome divergence after allopolyploidization.</title>
        <authorList>
            <person name="Zhang X."/>
            <person name="Chen Y."/>
            <person name="Wang L."/>
            <person name="Yuan Y."/>
            <person name="Fang M."/>
            <person name="Shi L."/>
            <person name="Lu R."/>
            <person name="Comes H.P."/>
            <person name="Ma Y."/>
            <person name="Chen Y."/>
            <person name="Huang G."/>
            <person name="Zhou Y."/>
            <person name="Zheng Z."/>
            <person name="Qiu Y."/>
        </authorList>
    </citation>
    <scope>NUCLEOTIDE SEQUENCE [LARGE SCALE GENOMIC DNA]</scope>
    <source>
        <tissue evidence="4">Roots</tissue>
    </source>
</reference>
<keyword evidence="3" id="KW-0732">Signal</keyword>
<dbReference type="InterPro" id="IPR036514">
    <property type="entry name" value="SGNH_hydro_sf"/>
</dbReference>
<name>A0AAN7K0N0_9MYRT</name>
<accession>A0AAN7K0N0</accession>
<feature type="chain" id="PRO_5042956346" description="GDSL esterase/lipase" evidence="3">
    <location>
        <begin position="25"/>
        <end position="354"/>
    </location>
</feature>
<evidence type="ECO:0000313" key="4">
    <source>
        <dbReference type="EMBL" id="KAK4757089.1"/>
    </source>
</evidence>
<dbReference type="PANTHER" id="PTHR22835:SF546">
    <property type="entry name" value="GDSL-LIKE LIPASE_ACYLHYDROLASE"/>
    <property type="match status" value="1"/>
</dbReference>
<gene>
    <name evidence="4" type="ORF">SAY87_007216</name>
</gene>
<evidence type="ECO:0000313" key="5">
    <source>
        <dbReference type="Proteomes" id="UP001345219"/>
    </source>
</evidence>
<dbReference type="Gene3D" id="3.40.50.1110">
    <property type="entry name" value="SGNH hydrolase"/>
    <property type="match status" value="1"/>
</dbReference>
<evidence type="ECO:0000256" key="3">
    <source>
        <dbReference type="SAM" id="SignalP"/>
    </source>
</evidence>
<keyword evidence="2" id="KW-0325">Glycoprotein</keyword>
<comment type="similarity">
    <text evidence="1">Belongs to the 'GDSL' lipolytic enzyme family.</text>
</comment>
<organism evidence="4 5">
    <name type="scientific">Trapa incisa</name>
    <dbReference type="NCBI Taxonomy" id="236973"/>
    <lineage>
        <taxon>Eukaryota</taxon>
        <taxon>Viridiplantae</taxon>
        <taxon>Streptophyta</taxon>
        <taxon>Embryophyta</taxon>
        <taxon>Tracheophyta</taxon>
        <taxon>Spermatophyta</taxon>
        <taxon>Magnoliopsida</taxon>
        <taxon>eudicotyledons</taxon>
        <taxon>Gunneridae</taxon>
        <taxon>Pentapetalae</taxon>
        <taxon>rosids</taxon>
        <taxon>malvids</taxon>
        <taxon>Myrtales</taxon>
        <taxon>Lythraceae</taxon>
        <taxon>Trapa</taxon>
    </lineage>
</organism>
<dbReference type="GO" id="GO:0016788">
    <property type="term" value="F:hydrolase activity, acting on ester bonds"/>
    <property type="evidence" value="ECO:0007669"/>
    <property type="project" value="InterPro"/>
</dbReference>
<protein>
    <recommendedName>
        <fullName evidence="6">GDSL esterase/lipase</fullName>
    </recommendedName>
</protein>
<keyword evidence="5" id="KW-1185">Reference proteome</keyword>